<dbReference type="GO" id="GO:0003677">
    <property type="term" value="F:DNA binding"/>
    <property type="evidence" value="ECO:0007669"/>
    <property type="project" value="UniProtKB-KW"/>
</dbReference>
<dbReference type="PANTHER" id="PTHR43140">
    <property type="entry name" value="TYPE-1 RESTRICTION ENZYME ECOKI SPECIFICITY PROTEIN"/>
    <property type="match status" value="1"/>
</dbReference>
<dbReference type="PATRIC" id="fig|380242.3.peg.3417"/>
<dbReference type="Gene3D" id="1.10.287.1120">
    <property type="entry name" value="Bipartite methylase S protein"/>
    <property type="match status" value="1"/>
</dbReference>
<feature type="domain" description="Type I restriction modification DNA specificity" evidence="4">
    <location>
        <begin position="250"/>
        <end position="379"/>
    </location>
</feature>
<reference evidence="5 6" key="1">
    <citation type="journal article" date="2013" name="BMC Microbiol.">
        <title>Identification of the type II cytochrome c maturation pathway in anammox bacteria by comparative genomics.</title>
        <authorList>
            <person name="Ferousi C."/>
            <person name="Speth D.R."/>
            <person name="Reimann J."/>
            <person name="Op den Camp H.J."/>
            <person name="Allen J.W."/>
            <person name="Keltjens J.T."/>
            <person name="Jetten M.S."/>
        </authorList>
    </citation>
    <scope>NUCLEOTIDE SEQUENCE [LARGE SCALE GENOMIC DNA]</scope>
    <source>
        <strain evidence="5">RU1</strain>
    </source>
</reference>
<organism evidence="5 6">
    <name type="scientific">Candidatus Brocadia fulgida</name>
    <dbReference type="NCBI Taxonomy" id="380242"/>
    <lineage>
        <taxon>Bacteria</taxon>
        <taxon>Pseudomonadati</taxon>
        <taxon>Planctomycetota</taxon>
        <taxon>Candidatus Brocadiia</taxon>
        <taxon>Candidatus Brocadiales</taxon>
        <taxon>Candidatus Brocadiaceae</taxon>
        <taxon>Candidatus Brocadia</taxon>
    </lineage>
</organism>
<protein>
    <submittedName>
        <fullName evidence="5">Restriction endonuclease</fullName>
    </submittedName>
</protein>
<keyword evidence="2" id="KW-0680">Restriction system</keyword>
<dbReference type="GO" id="GO:0009307">
    <property type="term" value="P:DNA restriction-modification system"/>
    <property type="evidence" value="ECO:0007669"/>
    <property type="project" value="UniProtKB-KW"/>
</dbReference>
<keyword evidence="6" id="KW-1185">Reference proteome</keyword>
<comment type="caution">
    <text evidence="5">The sequence shown here is derived from an EMBL/GenBank/DDBJ whole genome shotgun (WGS) entry which is preliminary data.</text>
</comment>
<dbReference type="InterPro" id="IPR051212">
    <property type="entry name" value="Type-I_RE_S_subunit"/>
</dbReference>
<accession>A0A0M2UVK7</accession>
<dbReference type="InterPro" id="IPR000055">
    <property type="entry name" value="Restrct_endonuc_typeI_TRD"/>
</dbReference>
<dbReference type="InterPro" id="IPR044946">
    <property type="entry name" value="Restrct_endonuc_typeI_TRD_sf"/>
</dbReference>
<dbReference type="Pfam" id="PF01420">
    <property type="entry name" value="Methylase_S"/>
    <property type="match status" value="1"/>
</dbReference>
<keyword evidence="5" id="KW-0378">Hydrolase</keyword>
<gene>
    <name evidence="5" type="ORF">BROFUL_02762</name>
</gene>
<comment type="similarity">
    <text evidence="1">Belongs to the type-I restriction system S methylase family.</text>
</comment>
<evidence type="ECO:0000256" key="1">
    <source>
        <dbReference type="ARBA" id="ARBA00010923"/>
    </source>
</evidence>
<evidence type="ECO:0000256" key="2">
    <source>
        <dbReference type="ARBA" id="ARBA00022747"/>
    </source>
</evidence>
<evidence type="ECO:0000313" key="5">
    <source>
        <dbReference type="EMBL" id="KKO18539.1"/>
    </source>
</evidence>
<dbReference type="CDD" id="cd17266">
    <property type="entry name" value="RMtype1_S_Sau1132ORF3780P-TRD2-CR2_like"/>
    <property type="match status" value="1"/>
</dbReference>
<proteinExistence type="inferred from homology"/>
<dbReference type="Gene3D" id="3.90.220.20">
    <property type="entry name" value="DNA methylase specificity domains"/>
    <property type="match status" value="2"/>
</dbReference>
<evidence type="ECO:0000313" key="6">
    <source>
        <dbReference type="Proteomes" id="UP000034954"/>
    </source>
</evidence>
<dbReference type="AlphaFoldDB" id="A0A0M2UVK7"/>
<evidence type="ECO:0000259" key="4">
    <source>
        <dbReference type="Pfam" id="PF01420"/>
    </source>
</evidence>
<evidence type="ECO:0000256" key="3">
    <source>
        <dbReference type="ARBA" id="ARBA00023125"/>
    </source>
</evidence>
<dbReference type="EMBL" id="LAQJ01000260">
    <property type="protein sequence ID" value="KKO18539.1"/>
    <property type="molecule type" value="Genomic_DNA"/>
</dbReference>
<name>A0A0M2UVK7_9BACT</name>
<keyword evidence="5" id="KW-0255">Endonuclease</keyword>
<dbReference type="PANTHER" id="PTHR43140:SF1">
    <property type="entry name" value="TYPE I RESTRICTION ENZYME ECOKI SPECIFICITY SUBUNIT"/>
    <property type="match status" value="1"/>
</dbReference>
<dbReference type="Proteomes" id="UP000034954">
    <property type="component" value="Unassembled WGS sequence"/>
</dbReference>
<keyword evidence="3" id="KW-0238">DNA-binding</keyword>
<dbReference type="SUPFAM" id="SSF116734">
    <property type="entry name" value="DNA methylase specificity domain"/>
    <property type="match status" value="2"/>
</dbReference>
<sequence length="452" mass="51316">MNLKPYPEYKDSGVAWLGDVPRHWAVHPLKRYAKNIINNVISKNSEELYIALEHIEGWTGRFKKNREAKFTGQVKRFSETDVLLGKLRPYLAKVAFPKEKGVCVGEILSIRPNVNYLLGTFLEKSFLSFPFIGIVNGSTYGSKMPRTEWDFIGNLGFPIIPLPEQNQIARFLDYKTAQIARFIKAKKRMIELLKEQKQVIINDAVTGKIDVATGKPYPKYKDSGMEWLGQVPEGWEVLPLRWHILIGSGEFRSGNLIRTEKSSDYQYPVIGGNGVLGYTNSNNSEDNLIIIGRVGALCGNVHYVKESAWITDNALRIDDIRKFQPEFLALQLKAMNLNKLSNANAQPLITGGIIKSQKVVFPPLNEQLEILKYIEHKTAAIGKTISRTEREIALMQEYRTRLISDVVTGKIDVRGIEIPDIADIDDTLDEAMEETEGKDEWETEEAEECIRR</sequence>
<dbReference type="GO" id="GO:0004519">
    <property type="term" value="F:endonuclease activity"/>
    <property type="evidence" value="ECO:0007669"/>
    <property type="project" value="UniProtKB-KW"/>
</dbReference>
<keyword evidence="5" id="KW-0540">Nuclease</keyword>